<sequence length="1497" mass="170003">MLGNGSPSGTSGFDNGAAGSGAESPEHVLRISRPTKTQLRAELKAVKAELERTRMEKEELSRILASMDDDENEFGEARTSTMREDCSPEPRETPVTANETLLLTMTNMSLSSLNIPECVPTAGETELNKRDYDHWKNVVNASLNLIQAVDESVKMDLFRIKAGPLLLELLEGTTTQPGMPNEEQSPYSNAIARLDAHFGSRAYMLSQRNKLANMVQKGGEPNIQFVKRVAAAAKLCTYKTDEEFEAVSRTLTRGSTDGRVRTLACRVLTDGGSLNELIDQVRLREVELDNEKDYQRLHQQRSATVAAISRHPDELVQRRHGPTAPSRGYNGGRGRTFAGRDPTRNQRFPQSCWRCLSTYHAAEACFHADKVCRRCNRRGHIARACSTQVKQEPRKRRWEGEEQEPPTKIALVQKVEDDVEDVKMAEVSKIDERSIDKIGSDVKEDRAAYVEACVAGIKVQFFIDSGAQVNTITSESFNVILQDKTAKQNLYELTYGSDKPLRAYASPGNIDVVATFSAELFVSDERPVTIEKFYVVRESRALLGFNTAIRYSLLAVGLDVPVNRDTVPDWRCEFAVHSVETASQFPKFNVPAVKLSYDTSIAPSRNVYTHIPAAFKELTRQKLKDLQDTGIIEKVTSQMDRSFCSSLLVIPKGKSDIRLVVDLRGPNKCINRTPFRMPTFESILLQLHGAKFFSTIDLRNAFFHIELDESSRHLTNFFAGEALYRCCRLPFGLTNAPDIFQEVMETVILTECEGTVNYLDDVMVFGKTKEEHDRNLGKVLKRLEDHNVRINNEKCAFGKESVRFLGFQVSDEGWQVENEKIGAIKDARRPESTAEVKSFLGLVTFIDRFIPRRADKTRHLRDLSKSQEFYWNQDLEDEFQYLKSEAWKQIKTLGYFKRDDETELFVDASPYGLGAVLVQYDAESKPRIISCASKALTPAEKKYPQTQKEALAMVWGVERFSIYLMNTAFVIRTDAESNEFIFGGLHRIGKRAVSRAEAWALRLQPYNFKVVRVPGEMNMADALSRLVSESQPTESFDESNEKHLLYFLDTGTMEFTWEDIEFEAEKDDEQIMVREAIRNDYWDRSLKRYESEAKNLRILGSLIFLNDRVILPYALRERALNSAHQGHMGIASMKKVLRTYFWWPSMAKQVDTFVKGCETCFRLSRKNPPIPLTSRELPDGPWEILQLDFFTFNGCGSGEFLVVVDTYSRYLHVIEMKTTDADSTNAALSRIFETWGYPLALHSDNGPPFQSEKFVKTWEDRGVRIRKSIPLSAQSNGAVERQNKGLKDALTAAKLDNVSWRGALERYLHMHNKVRPLSRLGITPFELLVGWRFRGTFPFLWETLPTDQVDRTDVREKDAVTKLDSKHYADSHRGAEESSISVGDRVLLAQNSKQKGEPTFSGDRYTVLTRDGAKVVVQSDRGVQYSRNVQDVKKIPIMLRGNSNTDSASTPDFPPETEFPDVSTESMPEHVAEPARPKRIRQKPFHFNDMILYCIYD</sequence>
<dbReference type="Pfam" id="PF00665">
    <property type="entry name" value="rve"/>
    <property type="match status" value="1"/>
</dbReference>
<dbReference type="Gene3D" id="3.30.420.10">
    <property type="entry name" value="Ribonuclease H-like superfamily/Ribonuclease H"/>
    <property type="match status" value="1"/>
</dbReference>
<dbReference type="Gene3D" id="1.10.340.70">
    <property type="match status" value="1"/>
</dbReference>
<proteinExistence type="predicted"/>
<dbReference type="InterPro" id="IPR012337">
    <property type="entry name" value="RNaseH-like_sf"/>
</dbReference>
<evidence type="ECO:0000256" key="5">
    <source>
        <dbReference type="ARBA" id="ARBA00022759"/>
    </source>
</evidence>
<dbReference type="InterPro" id="IPR001878">
    <property type="entry name" value="Znf_CCHC"/>
</dbReference>
<evidence type="ECO:0000256" key="6">
    <source>
        <dbReference type="ARBA" id="ARBA00022801"/>
    </source>
</evidence>
<dbReference type="EC" id="2.7.7.49" evidence="1"/>
<dbReference type="InterPro" id="IPR043128">
    <property type="entry name" value="Rev_trsase/Diguanyl_cyclase"/>
</dbReference>
<evidence type="ECO:0000256" key="7">
    <source>
        <dbReference type="ARBA" id="ARBA00022918"/>
    </source>
</evidence>
<evidence type="ECO:0000256" key="3">
    <source>
        <dbReference type="ARBA" id="ARBA00022695"/>
    </source>
</evidence>
<feature type="compositionally biased region" description="Basic and acidic residues" evidence="9">
    <location>
        <begin position="1467"/>
        <end position="1476"/>
    </location>
</feature>
<feature type="domain" description="CCHC-type" evidence="10">
    <location>
        <begin position="372"/>
        <end position="385"/>
    </location>
</feature>
<evidence type="ECO:0000259" key="10">
    <source>
        <dbReference type="PROSITE" id="PS50158"/>
    </source>
</evidence>
<dbReference type="PANTHER" id="PTHR37984">
    <property type="entry name" value="PROTEIN CBG26694"/>
    <property type="match status" value="1"/>
</dbReference>
<dbReference type="Proteomes" id="UP000069940">
    <property type="component" value="Unassembled WGS sequence"/>
</dbReference>
<accession>A0ABM1Y595</accession>
<dbReference type="InterPro" id="IPR036397">
    <property type="entry name" value="RNaseH_sf"/>
</dbReference>
<dbReference type="Gene3D" id="4.10.60.10">
    <property type="entry name" value="Zinc finger, CCHC-type"/>
    <property type="match status" value="1"/>
</dbReference>
<dbReference type="InterPro" id="IPR041588">
    <property type="entry name" value="Integrase_H2C2"/>
</dbReference>
<evidence type="ECO:0000256" key="2">
    <source>
        <dbReference type="ARBA" id="ARBA00022679"/>
    </source>
</evidence>
<dbReference type="Pfam" id="PF00078">
    <property type="entry name" value="RVT_1"/>
    <property type="match status" value="1"/>
</dbReference>
<dbReference type="InterPro" id="IPR000477">
    <property type="entry name" value="RT_dom"/>
</dbReference>
<feature type="region of interest" description="Disordered" evidence="9">
    <location>
        <begin position="1"/>
        <end position="38"/>
    </location>
</feature>
<feature type="domain" description="Integrase catalytic" evidence="12">
    <location>
        <begin position="1177"/>
        <end position="1332"/>
    </location>
</feature>
<dbReference type="SUPFAM" id="SSF57756">
    <property type="entry name" value="Retrovirus zinc finger-like domains"/>
    <property type="match status" value="1"/>
</dbReference>
<dbReference type="PANTHER" id="PTHR37984:SF11">
    <property type="entry name" value="INTEGRASE CATALYTIC DOMAIN-CONTAINING PROTEIN"/>
    <property type="match status" value="1"/>
</dbReference>
<dbReference type="SUPFAM" id="SSF53098">
    <property type="entry name" value="Ribonuclease H-like"/>
    <property type="match status" value="1"/>
</dbReference>
<dbReference type="PROSITE" id="PS50994">
    <property type="entry name" value="INTEGRASE"/>
    <property type="match status" value="1"/>
</dbReference>
<dbReference type="PROSITE" id="PS50158">
    <property type="entry name" value="ZF_CCHC"/>
    <property type="match status" value="1"/>
</dbReference>
<feature type="region of interest" description="Disordered" evidence="9">
    <location>
        <begin position="317"/>
        <end position="343"/>
    </location>
</feature>
<dbReference type="PROSITE" id="PS50878">
    <property type="entry name" value="RT_POL"/>
    <property type="match status" value="1"/>
</dbReference>
<dbReference type="Gene3D" id="3.10.20.370">
    <property type="match status" value="1"/>
</dbReference>
<evidence type="ECO:0000256" key="4">
    <source>
        <dbReference type="ARBA" id="ARBA00022722"/>
    </source>
</evidence>
<keyword evidence="8" id="KW-0862">Zinc</keyword>
<reference evidence="13" key="2">
    <citation type="submission" date="2025-05" db="UniProtKB">
        <authorList>
            <consortium name="EnsemblMetazoa"/>
        </authorList>
    </citation>
    <scope>IDENTIFICATION</scope>
    <source>
        <strain evidence="13">Foshan</strain>
    </source>
</reference>
<dbReference type="EnsemblMetazoa" id="AALFPA23_005852.R7532">
    <property type="protein sequence ID" value="AALFPA23_005852.P7532"/>
    <property type="gene ID" value="AALFPA23_005852"/>
</dbReference>
<feature type="region of interest" description="Disordered" evidence="9">
    <location>
        <begin position="1440"/>
        <end position="1477"/>
    </location>
</feature>
<dbReference type="InterPro" id="IPR036875">
    <property type="entry name" value="Znf_CCHC_sf"/>
</dbReference>
<dbReference type="GeneID" id="115257010"/>
<evidence type="ECO:0000256" key="8">
    <source>
        <dbReference type="PROSITE-ProRule" id="PRU00047"/>
    </source>
</evidence>
<dbReference type="RefSeq" id="XP_062700660.1">
    <property type="nucleotide sequence ID" value="XM_062844676.1"/>
</dbReference>
<dbReference type="InterPro" id="IPR050951">
    <property type="entry name" value="Retrovirus_Pol_polyprotein"/>
</dbReference>
<keyword evidence="2" id="KW-0808">Transferase</keyword>
<evidence type="ECO:0000259" key="12">
    <source>
        <dbReference type="PROSITE" id="PS50994"/>
    </source>
</evidence>
<keyword evidence="8" id="KW-0479">Metal-binding</keyword>
<dbReference type="Pfam" id="PF17921">
    <property type="entry name" value="Integrase_H2C2"/>
    <property type="match status" value="1"/>
</dbReference>
<feature type="compositionally biased region" description="Polar residues" evidence="9">
    <location>
        <begin position="1441"/>
        <end position="1450"/>
    </location>
</feature>
<evidence type="ECO:0000259" key="11">
    <source>
        <dbReference type="PROSITE" id="PS50878"/>
    </source>
</evidence>
<feature type="compositionally biased region" description="Polar residues" evidence="9">
    <location>
        <begin position="1"/>
        <end position="13"/>
    </location>
</feature>
<reference evidence="14" key="1">
    <citation type="journal article" date="2015" name="Proc. Natl. Acad. Sci. U.S.A.">
        <title>Genome sequence of the Asian Tiger mosquito, Aedes albopictus, reveals insights into its biology, genetics, and evolution.</title>
        <authorList>
            <person name="Chen X.G."/>
            <person name="Jiang X."/>
            <person name="Gu J."/>
            <person name="Xu M."/>
            <person name="Wu Y."/>
            <person name="Deng Y."/>
            <person name="Zhang C."/>
            <person name="Bonizzoni M."/>
            <person name="Dermauw W."/>
            <person name="Vontas J."/>
            <person name="Armbruster P."/>
            <person name="Huang X."/>
            <person name="Yang Y."/>
            <person name="Zhang H."/>
            <person name="He W."/>
            <person name="Peng H."/>
            <person name="Liu Y."/>
            <person name="Wu K."/>
            <person name="Chen J."/>
            <person name="Lirakis M."/>
            <person name="Topalis P."/>
            <person name="Van Leeuwen T."/>
            <person name="Hall A.B."/>
            <person name="Jiang X."/>
            <person name="Thorpe C."/>
            <person name="Mueller R.L."/>
            <person name="Sun C."/>
            <person name="Waterhouse R.M."/>
            <person name="Yan G."/>
            <person name="Tu Z.J."/>
            <person name="Fang X."/>
            <person name="James A.A."/>
        </authorList>
    </citation>
    <scope>NUCLEOTIDE SEQUENCE [LARGE SCALE GENOMIC DNA]</scope>
    <source>
        <strain evidence="14">Foshan</strain>
    </source>
</reference>
<evidence type="ECO:0000313" key="14">
    <source>
        <dbReference type="Proteomes" id="UP000069940"/>
    </source>
</evidence>
<dbReference type="InterPro" id="IPR043502">
    <property type="entry name" value="DNA/RNA_pol_sf"/>
</dbReference>
<keyword evidence="14" id="KW-1185">Reference proteome</keyword>
<dbReference type="CDD" id="cd01647">
    <property type="entry name" value="RT_LTR"/>
    <property type="match status" value="1"/>
</dbReference>
<name>A0ABM1Y595_AEDAL</name>
<evidence type="ECO:0000313" key="13">
    <source>
        <dbReference type="EnsemblMetazoa" id="AALFPA23_005852.P7532"/>
    </source>
</evidence>
<dbReference type="SUPFAM" id="SSF56672">
    <property type="entry name" value="DNA/RNA polymerases"/>
    <property type="match status" value="1"/>
</dbReference>
<feature type="domain" description="Reverse transcriptase" evidence="11">
    <location>
        <begin position="631"/>
        <end position="809"/>
    </location>
</feature>
<keyword evidence="3" id="KW-0548">Nucleotidyltransferase</keyword>
<organism evidence="13 14">
    <name type="scientific">Aedes albopictus</name>
    <name type="common">Asian tiger mosquito</name>
    <name type="synonym">Stegomyia albopicta</name>
    <dbReference type="NCBI Taxonomy" id="7160"/>
    <lineage>
        <taxon>Eukaryota</taxon>
        <taxon>Metazoa</taxon>
        <taxon>Ecdysozoa</taxon>
        <taxon>Arthropoda</taxon>
        <taxon>Hexapoda</taxon>
        <taxon>Insecta</taxon>
        <taxon>Pterygota</taxon>
        <taxon>Neoptera</taxon>
        <taxon>Endopterygota</taxon>
        <taxon>Diptera</taxon>
        <taxon>Nematocera</taxon>
        <taxon>Culicoidea</taxon>
        <taxon>Culicidae</taxon>
        <taxon>Culicinae</taxon>
        <taxon>Aedini</taxon>
        <taxon>Aedes</taxon>
        <taxon>Stegomyia</taxon>
    </lineage>
</organism>
<dbReference type="Gene3D" id="3.10.10.10">
    <property type="entry name" value="HIV Type 1 Reverse Transcriptase, subunit A, domain 1"/>
    <property type="match status" value="1"/>
</dbReference>
<keyword evidence="4" id="KW-0540">Nuclease</keyword>
<protein>
    <recommendedName>
        <fullName evidence="1">RNA-directed DNA polymerase</fullName>
        <ecNumber evidence="1">2.7.7.49</ecNumber>
    </recommendedName>
</protein>
<dbReference type="InterPro" id="IPR001584">
    <property type="entry name" value="Integrase_cat-core"/>
</dbReference>
<dbReference type="Pfam" id="PF17917">
    <property type="entry name" value="RT_RNaseH"/>
    <property type="match status" value="1"/>
</dbReference>
<dbReference type="SMART" id="SM00343">
    <property type="entry name" value="ZnF_C2HC"/>
    <property type="match status" value="2"/>
</dbReference>
<keyword evidence="5" id="KW-0255">Endonuclease</keyword>
<keyword evidence="8" id="KW-0863">Zinc-finger</keyword>
<dbReference type="Gene3D" id="3.30.70.270">
    <property type="match status" value="2"/>
</dbReference>
<keyword evidence="6" id="KW-0378">Hydrolase</keyword>
<evidence type="ECO:0000256" key="9">
    <source>
        <dbReference type="SAM" id="MobiDB-lite"/>
    </source>
</evidence>
<evidence type="ECO:0000256" key="1">
    <source>
        <dbReference type="ARBA" id="ARBA00012493"/>
    </source>
</evidence>
<dbReference type="InterPro" id="IPR041373">
    <property type="entry name" value="RT_RNaseH"/>
</dbReference>
<keyword evidence="7" id="KW-0695">RNA-directed DNA polymerase</keyword>
<dbReference type="CDD" id="cd09274">
    <property type="entry name" value="RNase_HI_RT_Ty3"/>
    <property type="match status" value="1"/>
</dbReference>